<sequence>MRVLTGADEIILDEILISPRSDPEDDASSPERRRIVPLFETLSLKQILIIAPKTANLDSSSFAAEHFLGSKAIIGEYIASDGIIHSEPVQANCILESRRLHRPISERRHLKPVTDMLPSSVSNPEAYSLASRHVILPFDLHQDPSQFQDKSNYDLLFNLFPRVQAIGFDDYTLTFRFLELPAQPWPKTVAGVPSYLTADPNDRGPTGPLGHWSRSQISLQGDLDLRRNDAAVGLIFDLVRDFCSGNQIAINEIQFWGSFVIIVLDHDSDDVLDAVPGSVARCPCFYLFEAEVRKDCRSHVLRAKPTLPSHHVDDTRYQTLRPGVMLSAGKPRGQDDEILSSSGILVKDKHGRGYMTAAAHAFPDGDFDTLVYHPRFSDTPLGRIETTETNTDIALIRLARDVHFVNEPFENTVNPGPPIKFKEFARAASTRLGESCRMDTPSSGYVEGTKRVHAIRKLPRVCAYETKDTWIPADWLYMGQGSNMALSSEGAGSVVWNTDHQVTGFFRYAPQSGIFKDYAQVIAADNLIDDGYTIA</sequence>
<proteinExistence type="predicted"/>
<dbReference type="OrthoDB" id="4155294at2759"/>
<evidence type="ECO:0000313" key="1">
    <source>
        <dbReference type="EMBL" id="PLB39510.1"/>
    </source>
</evidence>
<dbReference type="AlphaFoldDB" id="A0A2I2FFU5"/>
<organism evidence="1 2">
    <name type="scientific">Aspergillus candidus</name>
    <dbReference type="NCBI Taxonomy" id="41067"/>
    <lineage>
        <taxon>Eukaryota</taxon>
        <taxon>Fungi</taxon>
        <taxon>Dikarya</taxon>
        <taxon>Ascomycota</taxon>
        <taxon>Pezizomycotina</taxon>
        <taxon>Eurotiomycetes</taxon>
        <taxon>Eurotiomycetidae</taxon>
        <taxon>Eurotiales</taxon>
        <taxon>Aspergillaceae</taxon>
        <taxon>Aspergillus</taxon>
        <taxon>Aspergillus subgen. Circumdati</taxon>
    </lineage>
</organism>
<protein>
    <submittedName>
        <fullName evidence="1">Uncharacterized protein</fullName>
    </submittedName>
</protein>
<evidence type="ECO:0000313" key="2">
    <source>
        <dbReference type="Proteomes" id="UP000234585"/>
    </source>
</evidence>
<reference evidence="1 2" key="1">
    <citation type="submission" date="2017-12" db="EMBL/GenBank/DDBJ databases">
        <authorList>
            <consortium name="DOE Joint Genome Institute"/>
            <person name="Haridas S."/>
            <person name="Kjaerbolling I."/>
            <person name="Vesth T.C."/>
            <person name="Frisvad J.C."/>
            <person name="Nybo J.L."/>
            <person name="Theobald S."/>
            <person name="Kuo A."/>
            <person name="Bowyer P."/>
            <person name="Matsuda Y."/>
            <person name="Mondo S."/>
            <person name="Lyhne E.K."/>
            <person name="Kogle M.E."/>
            <person name="Clum A."/>
            <person name="Lipzen A."/>
            <person name="Salamov A."/>
            <person name="Ngan C.Y."/>
            <person name="Daum C."/>
            <person name="Chiniquy J."/>
            <person name="Barry K."/>
            <person name="LaButti K."/>
            <person name="Simmons B.A."/>
            <person name="Magnuson J.K."/>
            <person name="Mortensen U.H."/>
            <person name="Larsen T.O."/>
            <person name="Grigoriev I.V."/>
            <person name="Baker S.E."/>
            <person name="Andersen M.R."/>
            <person name="Nordberg H.P."/>
            <person name="Cantor M.N."/>
            <person name="Hua S.X."/>
        </authorList>
    </citation>
    <scope>NUCLEOTIDE SEQUENCE [LARGE SCALE GENOMIC DNA]</scope>
    <source>
        <strain evidence="1 2">CBS 102.13</strain>
    </source>
</reference>
<accession>A0A2I2FFU5</accession>
<dbReference type="GeneID" id="36525074"/>
<keyword evidence="2" id="KW-1185">Reference proteome</keyword>
<dbReference type="RefSeq" id="XP_024673522.1">
    <property type="nucleotide sequence ID" value="XM_024817914.1"/>
</dbReference>
<dbReference type="Proteomes" id="UP000234585">
    <property type="component" value="Unassembled WGS sequence"/>
</dbReference>
<name>A0A2I2FFU5_ASPCN</name>
<dbReference type="EMBL" id="KZ559129">
    <property type="protein sequence ID" value="PLB39510.1"/>
    <property type="molecule type" value="Genomic_DNA"/>
</dbReference>
<dbReference type="STRING" id="41067.A0A2I2FFU5"/>
<gene>
    <name evidence="1" type="ORF">BDW47DRAFT_13374</name>
</gene>